<dbReference type="AlphaFoldDB" id="A0A9X4XQ38"/>
<evidence type="ECO:0000256" key="6">
    <source>
        <dbReference type="ARBA" id="ARBA00022692"/>
    </source>
</evidence>
<evidence type="ECO:0000313" key="12">
    <source>
        <dbReference type="EMBL" id="MTW17564.1"/>
    </source>
</evidence>
<keyword evidence="5" id="KW-0997">Cell inner membrane</keyword>
<evidence type="ECO:0000313" key="13">
    <source>
        <dbReference type="Proteomes" id="UP000438991"/>
    </source>
</evidence>
<evidence type="ECO:0000259" key="11">
    <source>
        <dbReference type="PROSITE" id="PS52015"/>
    </source>
</evidence>
<gene>
    <name evidence="12" type="ORF">GJ689_15270</name>
</gene>
<evidence type="ECO:0000256" key="7">
    <source>
        <dbReference type="ARBA" id="ARBA00022927"/>
    </source>
</evidence>
<keyword evidence="7" id="KW-0653">Protein transport</keyword>
<evidence type="ECO:0000256" key="3">
    <source>
        <dbReference type="ARBA" id="ARBA00022448"/>
    </source>
</evidence>
<dbReference type="PANTHER" id="PTHR33446">
    <property type="entry name" value="PROTEIN TONB-RELATED"/>
    <property type="match status" value="1"/>
</dbReference>
<keyword evidence="6" id="KW-0812">Transmembrane</keyword>
<feature type="region of interest" description="Disordered" evidence="10">
    <location>
        <begin position="146"/>
        <end position="286"/>
    </location>
</feature>
<comment type="similarity">
    <text evidence="2">Belongs to the TonB family.</text>
</comment>
<dbReference type="SUPFAM" id="SSF74653">
    <property type="entry name" value="TolA/TonB C-terminal domain"/>
    <property type="match status" value="1"/>
</dbReference>
<dbReference type="Proteomes" id="UP000438991">
    <property type="component" value="Unassembled WGS sequence"/>
</dbReference>
<dbReference type="EMBL" id="WNKV01000011">
    <property type="protein sequence ID" value="MTW17564.1"/>
    <property type="molecule type" value="Genomic_DNA"/>
</dbReference>
<dbReference type="GO" id="GO:0005886">
    <property type="term" value="C:plasma membrane"/>
    <property type="evidence" value="ECO:0007669"/>
    <property type="project" value="UniProtKB-SubCell"/>
</dbReference>
<dbReference type="GO" id="GO:0055085">
    <property type="term" value="P:transmembrane transport"/>
    <property type="evidence" value="ECO:0007669"/>
    <property type="project" value="InterPro"/>
</dbReference>
<dbReference type="NCBIfam" id="TIGR01352">
    <property type="entry name" value="tonB_Cterm"/>
    <property type="match status" value="1"/>
</dbReference>
<evidence type="ECO:0000256" key="2">
    <source>
        <dbReference type="ARBA" id="ARBA00006555"/>
    </source>
</evidence>
<feature type="compositionally biased region" description="Low complexity" evidence="10">
    <location>
        <begin position="240"/>
        <end position="249"/>
    </location>
</feature>
<sequence length="377" mass="38337">MSGQHHRRVDRATLTVVPRRAVDAAAEGRAPAVVLRPFVEEARHRGNVVSLAPVRAGRNHAVGASAAPPLAALCVDDRVTPLRHPGAGRRSAAVAVASVLLHAAALAAFARVPPPAASIGVEVVSVELVLGADTAAGLAPVPGMSETVSAAASGEPAPETTERETAKPETPAPPPPDETVSAPAAAVAEPPVPEPAPAPAETTASAPPIEPEAPERVARPEPIPPKAETRTVEPPKAAPRKPAAASRKPVSAPRTGDTARDARPSGRTASVASSAASGVGIGRSDRHTNYRGLVAAHLARHKQFPSDARAAGLQGSTTVTFTIDGGGRVTAVRLGRASGIASLDQESVAMVRRASPFPAPPDGRAMSFTVPVGFHLR</sequence>
<reference evidence="12 13" key="1">
    <citation type="submission" date="2019-11" db="EMBL/GenBank/DDBJ databases">
        <title>Whole-genome sequence of Rhodoplanes serenus DSM 18633, type strain.</title>
        <authorList>
            <person name="Kyndt J.A."/>
            <person name="Meyer T.E."/>
        </authorList>
    </citation>
    <scope>NUCLEOTIDE SEQUENCE [LARGE SCALE GENOMIC DNA]</scope>
    <source>
        <strain evidence="12 13">DSM 18633</strain>
    </source>
</reference>
<evidence type="ECO:0000256" key="10">
    <source>
        <dbReference type="SAM" id="MobiDB-lite"/>
    </source>
</evidence>
<accession>A0A9X4XQ38</accession>
<dbReference type="InterPro" id="IPR051045">
    <property type="entry name" value="TonB-dependent_transducer"/>
</dbReference>
<name>A0A9X4XQ38_9BRAD</name>
<feature type="domain" description="TonB C-terminal" evidence="11">
    <location>
        <begin position="289"/>
        <end position="377"/>
    </location>
</feature>
<evidence type="ECO:0000256" key="5">
    <source>
        <dbReference type="ARBA" id="ARBA00022519"/>
    </source>
</evidence>
<dbReference type="Gene3D" id="3.30.1150.10">
    <property type="match status" value="1"/>
</dbReference>
<evidence type="ECO:0000256" key="4">
    <source>
        <dbReference type="ARBA" id="ARBA00022475"/>
    </source>
</evidence>
<proteinExistence type="inferred from homology"/>
<dbReference type="InterPro" id="IPR037682">
    <property type="entry name" value="TonB_C"/>
</dbReference>
<comment type="subcellular location">
    <subcellularLocation>
        <location evidence="1">Cell inner membrane</location>
        <topology evidence="1">Single-pass membrane protein</topology>
        <orientation evidence="1">Periplasmic side</orientation>
    </subcellularLocation>
</comment>
<feature type="compositionally biased region" description="Low complexity" evidence="10">
    <location>
        <begin position="265"/>
        <end position="278"/>
    </location>
</feature>
<comment type="caution">
    <text evidence="12">The sequence shown here is derived from an EMBL/GenBank/DDBJ whole genome shotgun (WGS) entry which is preliminary data.</text>
</comment>
<keyword evidence="9" id="KW-0472">Membrane</keyword>
<dbReference type="InterPro" id="IPR006260">
    <property type="entry name" value="TonB/TolA_C"/>
</dbReference>
<dbReference type="RefSeq" id="WP_155480240.1">
    <property type="nucleotide sequence ID" value="NZ_WNKV01000011.1"/>
</dbReference>
<evidence type="ECO:0000256" key="9">
    <source>
        <dbReference type="ARBA" id="ARBA00023136"/>
    </source>
</evidence>
<evidence type="ECO:0000256" key="8">
    <source>
        <dbReference type="ARBA" id="ARBA00022989"/>
    </source>
</evidence>
<dbReference type="Pfam" id="PF03544">
    <property type="entry name" value="TonB_C"/>
    <property type="match status" value="1"/>
</dbReference>
<organism evidence="12 13">
    <name type="scientific">Rhodoplanes serenus</name>
    <dbReference type="NCBI Taxonomy" id="200615"/>
    <lineage>
        <taxon>Bacteria</taxon>
        <taxon>Pseudomonadati</taxon>
        <taxon>Pseudomonadota</taxon>
        <taxon>Alphaproteobacteria</taxon>
        <taxon>Hyphomicrobiales</taxon>
        <taxon>Nitrobacteraceae</taxon>
        <taxon>Rhodoplanes</taxon>
    </lineage>
</organism>
<keyword evidence="3" id="KW-0813">Transport</keyword>
<dbReference type="PROSITE" id="PS52015">
    <property type="entry name" value="TONB_CTD"/>
    <property type="match status" value="1"/>
</dbReference>
<evidence type="ECO:0000256" key="1">
    <source>
        <dbReference type="ARBA" id="ARBA00004383"/>
    </source>
</evidence>
<feature type="compositionally biased region" description="Low complexity" evidence="10">
    <location>
        <begin position="178"/>
        <end position="189"/>
    </location>
</feature>
<keyword evidence="8" id="KW-1133">Transmembrane helix</keyword>
<keyword evidence="4" id="KW-1003">Cell membrane</keyword>
<protein>
    <submittedName>
        <fullName evidence="12">TonB family protein</fullName>
    </submittedName>
</protein>
<dbReference type="GO" id="GO:0015031">
    <property type="term" value="P:protein transport"/>
    <property type="evidence" value="ECO:0007669"/>
    <property type="project" value="UniProtKB-KW"/>
</dbReference>